<reference evidence="3" key="4">
    <citation type="submission" date="2015-06" db="UniProtKB">
        <authorList>
            <consortium name="EnsemblMetazoa"/>
        </authorList>
    </citation>
    <scope>IDENTIFICATION</scope>
</reference>
<organism evidence="2">
    <name type="scientific">Anopheles darlingi</name>
    <name type="common">Mosquito</name>
    <dbReference type="NCBI Taxonomy" id="43151"/>
    <lineage>
        <taxon>Eukaryota</taxon>
        <taxon>Metazoa</taxon>
        <taxon>Ecdysozoa</taxon>
        <taxon>Arthropoda</taxon>
        <taxon>Hexapoda</taxon>
        <taxon>Insecta</taxon>
        <taxon>Pterygota</taxon>
        <taxon>Neoptera</taxon>
        <taxon>Endopterygota</taxon>
        <taxon>Diptera</taxon>
        <taxon>Nematocera</taxon>
        <taxon>Culicoidea</taxon>
        <taxon>Culicidae</taxon>
        <taxon>Anophelinae</taxon>
        <taxon>Anopheles</taxon>
    </lineage>
</organism>
<evidence type="ECO:0000313" key="2">
    <source>
        <dbReference type="EMBL" id="ETN65456.1"/>
    </source>
</evidence>
<dbReference type="HOGENOM" id="CLU_1983401_0_0_1"/>
<evidence type="ECO:0000313" key="4">
    <source>
        <dbReference type="Proteomes" id="UP000000673"/>
    </source>
</evidence>
<dbReference type="AlphaFoldDB" id="W5JMX0"/>
<sequence>MAVTRASGRLDDAALYSTRRQSHVGHSFASQTQRPYGSGTVNVVSITHSSLLLLLRLLLLTSSSATEDERIEWVGRSTYRTGTKDHGSELATHDGSERNETEGGVTPPAKAATILLLLPGLLTRDC</sequence>
<feature type="region of interest" description="Disordered" evidence="1">
    <location>
        <begin position="80"/>
        <end position="106"/>
    </location>
</feature>
<dbReference type="Proteomes" id="UP000000673">
    <property type="component" value="Unassembled WGS sequence"/>
</dbReference>
<reference evidence="2 4" key="1">
    <citation type="journal article" date="2010" name="BMC Genomics">
        <title>Combination of measures distinguishes pre-miRNAs from other stem-loops in the genome of the newly sequenced Anopheles darlingi.</title>
        <authorList>
            <person name="Mendes N.D."/>
            <person name="Freitas A.T."/>
            <person name="Vasconcelos A.T."/>
            <person name="Sagot M.F."/>
        </authorList>
    </citation>
    <scope>NUCLEOTIDE SEQUENCE</scope>
</reference>
<protein>
    <submittedName>
        <fullName evidence="2 3">Uncharacterized protein</fullName>
    </submittedName>
</protein>
<reference evidence="2" key="2">
    <citation type="submission" date="2010-05" db="EMBL/GenBank/DDBJ databases">
        <authorList>
            <person name="Almeida L.G."/>
            <person name="Nicolas M.F."/>
            <person name="Souza R.C."/>
            <person name="Vasconcelos A.T.R."/>
        </authorList>
    </citation>
    <scope>NUCLEOTIDE SEQUENCE</scope>
</reference>
<reference evidence="2" key="3">
    <citation type="journal article" date="2013" name="Nucleic Acids Res.">
        <title>The genome of Anopheles darlingi, the main neotropical malaria vector.</title>
        <authorList>
            <person name="Marinotti O."/>
            <person name="Cerqueira G.C."/>
            <person name="de Almeida L.G."/>
            <person name="Ferro M.I."/>
            <person name="Loreto E.L."/>
            <person name="Zaha A."/>
            <person name="Teixeira S.M."/>
            <person name="Wespiser A.R."/>
            <person name="Almeida E Silva A."/>
            <person name="Schlindwein A.D."/>
            <person name="Pacheco A.C."/>
            <person name="Silva A.L."/>
            <person name="Graveley B.R."/>
            <person name="Walenz B.P."/>
            <person name="Lima Bde A."/>
            <person name="Ribeiro C.A."/>
            <person name="Nunes-Silva C.G."/>
            <person name="de Carvalho C.R."/>
            <person name="Soares C.M."/>
            <person name="de Menezes C.B."/>
            <person name="Matiolli C."/>
            <person name="Caffrey D."/>
            <person name="Araujo D.A."/>
            <person name="de Oliveira D.M."/>
            <person name="Golenbock D."/>
            <person name="Grisard E.C."/>
            <person name="Fantinatti-Garboggini F."/>
            <person name="de Carvalho F.M."/>
            <person name="Barcellos F.G."/>
            <person name="Prosdocimi F."/>
            <person name="May G."/>
            <person name="Azevedo Junior G.M."/>
            <person name="Guimaraes G.M."/>
            <person name="Goldman G.H."/>
            <person name="Padilha I.Q."/>
            <person name="Batista Jda S."/>
            <person name="Ferro J.A."/>
            <person name="Ribeiro J.M."/>
            <person name="Fietto J.L."/>
            <person name="Dabbas K.M."/>
            <person name="Cerdeira L."/>
            <person name="Agnez-Lima L.F."/>
            <person name="Brocchi M."/>
            <person name="de Carvalho M.O."/>
            <person name="Teixeira Mde M."/>
            <person name="Diniz Maia Mde M."/>
            <person name="Goldman M.H."/>
            <person name="Cruz Schneider M.P."/>
            <person name="Felipe M.S."/>
            <person name="Hungria M."/>
            <person name="Nicolas M.F."/>
            <person name="Pereira M."/>
            <person name="Montes M.A."/>
            <person name="Cantao M.E."/>
            <person name="Vincentz M."/>
            <person name="Rafael M.S."/>
            <person name="Silverman N."/>
            <person name="Stoco P.H."/>
            <person name="Souza R.C."/>
            <person name="Vicentini R."/>
            <person name="Gazzinelli R.T."/>
            <person name="Neves Rde O."/>
            <person name="Silva R."/>
            <person name="Astolfi-Filho S."/>
            <person name="Maciel T.E."/>
            <person name="Urmenyi T.P."/>
            <person name="Tadei W.P."/>
            <person name="Camargo E.P."/>
            <person name="de Vasconcelos A.T."/>
        </authorList>
    </citation>
    <scope>NUCLEOTIDE SEQUENCE</scope>
</reference>
<dbReference type="VEuPathDB" id="VectorBase:ADAC002778"/>
<keyword evidence="4" id="KW-1185">Reference proteome</keyword>
<proteinExistence type="predicted"/>
<dbReference type="EnsemblMetazoa" id="ADAC002778-RA">
    <property type="protein sequence ID" value="ADAC002778-PA"/>
    <property type="gene ID" value="ADAC002778"/>
</dbReference>
<dbReference type="EMBL" id="ADMH02000649">
    <property type="protein sequence ID" value="ETN65456.1"/>
    <property type="molecule type" value="Genomic_DNA"/>
</dbReference>
<evidence type="ECO:0000313" key="3">
    <source>
        <dbReference type="EnsemblMetazoa" id="ADAC002778-PA"/>
    </source>
</evidence>
<name>W5JMX0_ANODA</name>
<evidence type="ECO:0000256" key="1">
    <source>
        <dbReference type="SAM" id="MobiDB-lite"/>
    </source>
</evidence>
<accession>W5JMX0</accession>
<gene>
    <name evidence="2" type="ORF">AND_002778</name>
</gene>
<feature type="compositionally biased region" description="Basic and acidic residues" evidence="1">
    <location>
        <begin position="82"/>
        <end position="101"/>
    </location>
</feature>